<organism evidence="2 3">
    <name type="scientific">Allomuricauda ruestringensis (strain DSM 13258 / CIP 107369 / LMG 19739 / B1)</name>
    <name type="common">Muricauda ruestringensis</name>
    <dbReference type="NCBI Taxonomy" id="886377"/>
    <lineage>
        <taxon>Bacteria</taxon>
        <taxon>Pseudomonadati</taxon>
        <taxon>Bacteroidota</taxon>
        <taxon>Flavobacteriia</taxon>
        <taxon>Flavobacteriales</taxon>
        <taxon>Flavobacteriaceae</taxon>
        <taxon>Flagellimonas</taxon>
    </lineage>
</organism>
<reference evidence="3" key="1">
    <citation type="submission" date="2011-08" db="EMBL/GenBank/DDBJ databases">
        <title>The complete genome of Muricauda ruestringensis DSM 13258.</title>
        <authorList>
            <person name="Lucas S."/>
            <person name="Han J."/>
            <person name="Lapidus A."/>
            <person name="Bruce D."/>
            <person name="Goodwin L."/>
            <person name="Pitluck S."/>
            <person name="Peters L."/>
            <person name="Kyrpides N."/>
            <person name="Mavromatis K."/>
            <person name="Ivanova N."/>
            <person name="Ovchinnikova G."/>
            <person name="Teshima H."/>
            <person name="Detter J.C."/>
            <person name="Tapia R."/>
            <person name="Han C."/>
            <person name="Land M."/>
            <person name="Hauser L."/>
            <person name="Markowitz V."/>
            <person name="Cheng J.-F."/>
            <person name="Hugenholtz P."/>
            <person name="Woyke T."/>
            <person name="Wu D."/>
            <person name="Spring S."/>
            <person name="Schroeder M."/>
            <person name="Brambilla E."/>
            <person name="Klenk H.-P."/>
            <person name="Eisen J.A."/>
        </authorList>
    </citation>
    <scope>NUCLEOTIDE SEQUENCE [LARGE SCALE GENOMIC DNA]</scope>
    <source>
        <strain evidence="3">DSM 13258 / LMG 19739 / B1</strain>
    </source>
</reference>
<proteinExistence type="predicted"/>
<accession>G2PNW1</accession>
<name>G2PNW1_ALLRU</name>
<evidence type="ECO:0000256" key="1">
    <source>
        <dbReference type="SAM" id="SignalP"/>
    </source>
</evidence>
<reference evidence="2 3" key="2">
    <citation type="journal article" date="2012" name="Stand. Genomic Sci.">
        <title>Complete genome sequence of the facultatively anaerobic, appendaged bacterium Muricauda ruestringensis type strain (B1(T)).</title>
        <authorList>
            <person name="Huntemann M."/>
            <person name="Teshima H."/>
            <person name="Lapidus A."/>
            <person name="Nolan M."/>
            <person name="Lucas S."/>
            <person name="Hammon N."/>
            <person name="Deshpande S."/>
            <person name="Cheng J.F."/>
            <person name="Tapia R."/>
            <person name="Goodwin L.A."/>
            <person name="Pitluck S."/>
            <person name="Liolios K."/>
            <person name="Pagani I."/>
            <person name="Ivanova N."/>
            <person name="Mavromatis K."/>
            <person name="Mikhailova N."/>
            <person name="Pati A."/>
            <person name="Chen A."/>
            <person name="Palaniappan K."/>
            <person name="Land M."/>
            <person name="Hauser L."/>
            <person name="Pan C."/>
            <person name="Brambilla E.M."/>
            <person name="Rohde M."/>
            <person name="Spring S."/>
            <person name="Goker M."/>
            <person name="Detter J.C."/>
            <person name="Bristow J."/>
            <person name="Eisen J.A."/>
            <person name="Markowitz V."/>
            <person name="Hugenholtz P."/>
            <person name="Kyrpides N.C."/>
            <person name="Klenk H.P."/>
            <person name="Woyke T."/>
        </authorList>
    </citation>
    <scope>NUCLEOTIDE SEQUENCE [LARGE SCALE GENOMIC DNA]</scope>
    <source>
        <strain evidence="3">DSM 13258 / LMG 19739 / B1</strain>
    </source>
</reference>
<dbReference type="EMBL" id="CP002999">
    <property type="protein sequence ID" value="AEM70296.1"/>
    <property type="molecule type" value="Genomic_DNA"/>
</dbReference>
<keyword evidence="1" id="KW-0732">Signal</keyword>
<keyword evidence="3" id="KW-1185">Reference proteome</keyword>
<dbReference type="STRING" id="886377.Murru_1253"/>
<dbReference type="KEGG" id="mrs:Murru_1253"/>
<sequence length="63" mass="7236">MKKLTLLLIMIFSINLSGAENEDYFTVCSDYAHKLATYYELAYGTDYYGVYFSVYGDCIEAAY</sequence>
<dbReference type="Proteomes" id="UP000008908">
    <property type="component" value="Chromosome"/>
</dbReference>
<evidence type="ECO:0000313" key="3">
    <source>
        <dbReference type="Proteomes" id="UP000008908"/>
    </source>
</evidence>
<protein>
    <submittedName>
        <fullName evidence="2">Uncharacterized protein</fullName>
    </submittedName>
</protein>
<feature type="chain" id="PRO_5003435582" evidence="1">
    <location>
        <begin position="20"/>
        <end position="63"/>
    </location>
</feature>
<dbReference type="HOGENOM" id="CLU_2880991_0_0_10"/>
<gene>
    <name evidence="2" type="ordered locus">Murru_1253</name>
</gene>
<dbReference type="AlphaFoldDB" id="G2PNW1"/>
<feature type="signal peptide" evidence="1">
    <location>
        <begin position="1"/>
        <end position="19"/>
    </location>
</feature>
<evidence type="ECO:0000313" key="2">
    <source>
        <dbReference type="EMBL" id="AEM70296.1"/>
    </source>
</evidence>